<evidence type="ECO:0000256" key="1">
    <source>
        <dbReference type="ARBA" id="ARBA00006484"/>
    </source>
</evidence>
<dbReference type="SUPFAM" id="SSF51735">
    <property type="entry name" value="NAD(P)-binding Rossmann-fold domains"/>
    <property type="match status" value="1"/>
</dbReference>
<organism evidence="3">
    <name type="scientific">OCS116 cluster bacterium</name>
    <dbReference type="NCBI Taxonomy" id="2030921"/>
    <lineage>
        <taxon>Bacteria</taxon>
        <taxon>Pseudomonadati</taxon>
        <taxon>Pseudomonadota</taxon>
        <taxon>Alphaproteobacteria</taxon>
        <taxon>OCS116 cluster</taxon>
    </lineage>
</organism>
<gene>
    <name evidence="3" type="ORF">COB13_16345</name>
</gene>
<dbReference type="PRINTS" id="PR00081">
    <property type="entry name" value="GDHRDH"/>
</dbReference>
<dbReference type="InterPro" id="IPR036291">
    <property type="entry name" value="NAD(P)-bd_dom_sf"/>
</dbReference>
<protein>
    <submittedName>
        <fullName evidence="3">Short-chain dehydrogenase</fullName>
    </submittedName>
</protein>
<dbReference type="EMBL" id="NVUS01000033">
    <property type="protein sequence ID" value="PCI97151.1"/>
    <property type="molecule type" value="Genomic_DNA"/>
</dbReference>
<reference evidence="3" key="2">
    <citation type="journal article" date="2018" name="ISME J.">
        <title>A dynamic microbial community with high functional redundancy inhabits the cold, oxic subseafloor aquifer.</title>
        <authorList>
            <person name="Tully B.J."/>
            <person name="Wheat C.G."/>
            <person name="Glazer B.T."/>
            <person name="Huber J.A."/>
        </authorList>
    </citation>
    <scope>NUCLEOTIDE SEQUENCE</scope>
    <source>
        <strain evidence="3">NORP83</strain>
    </source>
</reference>
<evidence type="ECO:0000313" key="3">
    <source>
        <dbReference type="EMBL" id="PCI97151.1"/>
    </source>
</evidence>
<comment type="caution">
    <text evidence="3">The sequence shown here is derived from an EMBL/GenBank/DDBJ whole genome shotgun (WGS) entry which is preliminary data.</text>
</comment>
<comment type="similarity">
    <text evidence="1">Belongs to the short-chain dehydrogenases/reductases (SDR) family.</text>
</comment>
<dbReference type="InterPro" id="IPR002347">
    <property type="entry name" value="SDR_fam"/>
</dbReference>
<dbReference type="PANTHER" id="PTHR43669">
    <property type="entry name" value="5-KETO-D-GLUCONATE 5-REDUCTASE"/>
    <property type="match status" value="1"/>
</dbReference>
<name>A0A2A4YR03_9PROT</name>
<sequence>MTKKTAIITGAGTGIGAATAELLAAQGWKVVLAGRTQKHLDAVASKINAAGGEAIAQACDVINEDDVKALIVAAGDRLDALIHSAGQGHCLTIDELSLEEWQQTLDVSVTGAFLTAKYALPLMRATQEGEGHIIQIGSLASGGTWYLEVGYGTAKGAQVKFALHLDSQMKVDAEAGGRKINVFSICPGTTDTPFWDRIPQREAVPELTLAASEIAWMVGEVIKKPDTNAEELKAIKPRDEIIIQRQAPFERWDNVVAIKHESHG</sequence>
<reference key="1">
    <citation type="submission" date="2017-08" db="EMBL/GenBank/DDBJ databases">
        <title>A dynamic microbial community with high functional redundancy inhabits the cold, oxic subseafloor aquifer.</title>
        <authorList>
            <person name="Tully B.J."/>
            <person name="Wheat C.G."/>
            <person name="Glazer B.T."/>
            <person name="Huber J.A."/>
        </authorList>
    </citation>
    <scope>NUCLEOTIDE SEQUENCE [LARGE SCALE GENOMIC DNA]</scope>
</reference>
<evidence type="ECO:0000256" key="2">
    <source>
        <dbReference type="ARBA" id="ARBA00023002"/>
    </source>
</evidence>
<dbReference type="CDD" id="cd05233">
    <property type="entry name" value="SDR_c"/>
    <property type="match status" value="1"/>
</dbReference>
<dbReference type="Gene3D" id="3.40.50.720">
    <property type="entry name" value="NAD(P)-binding Rossmann-like Domain"/>
    <property type="match status" value="1"/>
</dbReference>
<dbReference type="GO" id="GO:0016491">
    <property type="term" value="F:oxidoreductase activity"/>
    <property type="evidence" value="ECO:0007669"/>
    <property type="project" value="UniProtKB-KW"/>
</dbReference>
<dbReference type="AlphaFoldDB" id="A0A2A4YR03"/>
<dbReference type="PANTHER" id="PTHR43669:SF3">
    <property type="entry name" value="ALCOHOL DEHYDROGENASE, PUTATIVE (AFU_ORTHOLOGUE AFUA_3G03445)-RELATED"/>
    <property type="match status" value="1"/>
</dbReference>
<dbReference type="Pfam" id="PF00106">
    <property type="entry name" value="adh_short"/>
    <property type="match status" value="1"/>
</dbReference>
<keyword evidence="2" id="KW-0560">Oxidoreductase</keyword>
<accession>A0A2A4YR03</accession>
<proteinExistence type="inferred from homology"/>